<feature type="domain" description="Pectinesterase inhibitor" evidence="5">
    <location>
        <begin position="32"/>
        <end position="171"/>
    </location>
</feature>
<accession>V4KWG8</accession>
<dbReference type="Gene3D" id="1.20.140.40">
    <property type="entry name" value="Invertase/pectin methylesterase inhibitor family protein"/>
    <property type="match status" value="1"/>
</dbReference>
<dbReference type="AlphaFoldDB" id="V4KWG8"/>
<dbReference type="Gramene" id="ESQ35694">
    <property type="protein sequence ID" value="ESQ35694"/>
    <property type="gene ID" value="EUTSA_v10009973mg"/>
</dbReference>
<evidence type="ECO:0000313" key="6">
    <source>
        <dbReference type="EMBL" id="ESQ35694.1"/>
    </source>
</evidence>
<dbReference type="SUPFAM" id="SSF101148">
    <property type="entry name" value="Plant invertase/pectin methylesterase inhibitor"/>
    <property type="match status" value="1"/>
</dbReference>
<name>V4KWG8_EUTSA</name>
<keyword evidence="2" id="KW-1015">Disulfide bond</keyword>
<dbReference type="EMBL" id="KI517683">
    <property type="protein sequence ID" value="ESQ35694.1"/>
    <property type="molecule type" value="Genomic_DNA"/>
</dbReference>
<keyword evidence="1 4" id="KW-0732">Signal</keyword>
<dbReference type="PANTHER" id="PTHR36710:SF17">
    <property type="entry name" value="PLANT INVERTASE_PECTIN METHYLESTERASE INHIBITOR SUPERFAMILY PROTEIN"/>
    <property type="match status" value="1"/>
</dbReference>
<feature type="chain" id="PRO_5004721047" description="Pectinesterase inhibitor domain-containing protein" evidence="4">
    <location>
        <begin position="27"/>
        <end position="187"/>
    </location>
</feature>
<evidence type="ECO:0000259" key="5">
    <source>
        <dbReference type="SMART" id="SM00856"/>
    </source>
</evidence>
<dbReference type="Pfam" id="PF04043">
    <property type="entry name" value="PMEI"/>
    <property type="match status" value="1"/>
</dbReference>
<organism evidence="6 7">
    <name type="scientific">Eutrema salsugineum</name>
    <name type="common">Saltwater cress</name>
    <name type="synonym">Sisymbrium salsugineum</name>
    <dbReference type="NCBI Taxonomy" id="72664"/>
    <lineage>
        <taxon>Eukaryota</taxon>
        <taxon>Viridiplantae</taxon>
        <taxon>Streptophyta</taxon>
        <taxon>Embryophyta</taxon>
        <taxon>Tracheophyta</taxon>
        <taxon>Spermatophyta</taxon>
        <taxon>Magnoliopsida</taxon>
        <taxon>eudicotyledons</taxon>
        <taxon>Gunneridae</taxon>
        <taxon>Pentapetalae</taxon>
        <taxon>rosids</taxon>
        <taxon>malvids</taxon>
        <taxon>Brassicales</taxon>
        <taxon>Brassicaceae</taxon>
        <taxon>Eutremeae</taxon>
        <taxon>Eutrema</taxon>
    </lineage>
</organism>
<evidence type="ECO:0000256" key="1">
    <source>
        <dbReference type="ARBA" id="ARBA00022729"/>
    </source>
</evidence>
<dbReference type="GO" id="GO:0046910">
    <property type="term" value="F:pectinesterase inhibitor activity"/>
    <property type="evidence" value="ECO:0007669"/>
    <property type="project" value="InterPro"/>
</dbReference>
<dbReference type="NCBIfam" id="TIGR01614">
    <property type="entry name" value="PME_inhib"/>
    <property type="match status" value="1"/>
</dbReference>
<dbReference type="InterPro" id="IPR035513">
    <property type="entry name" value="Invertase/methylesterase_inhib"/>
</dbReference>
<reference evidence="6 7" key="1">
    <citation type="journal article" date="2013" name="Front. Plant Sci.">
        <title>The Reference Genome of the Halophytic Plant Eutrema salsugineum.</title>
        <authorList>
            <person name="Yang R."/>
            <person name="Jarvis D.E."/>
            <person name="Chen H."/>
            <person name="Beilstein M.A."/>
            <person name="Grimwood J."/>
            <person name="Jenkins J."/>
            <person name="Shu S."/>
            <person name="Prochnik S."/>
            <person name="Xin M."/>
            <person name="Ma C."/>
            <person name="Schmutz J."/>
            <person name="Wing R.A."/>
            <person name="Mitchell-Olds T."/>
            <person name="Schumaker K.S."/>
            <person name="Wang X."/>
        </authorList>
    </citation>
    <scope>NUCLEOTIDE SEQUENCE [LARGE SCALE GENOMIC DNA]</scope>
</reference>
<feature type="signal peptide" evidence="4">
    <location>
        <begin position="1"/>
        <end position="26"/>
    </location>
</feature>
<dbReference type="KEGG" id="eus:EUTSA_v10009973mg"/>
<dbReference type="InterPro" id="IPR034086">
    <property type="entry name" value="PMEI_plant"/>
</dbReference>
<evidence type="ECO:0000256" key="2">
    <source>
        <dbReference type="ARBA" id="ARBA00023157"/>
    </source>
</evidence>
<keyword evidence="7" id="KW-1185">Reference proteome</keyword>
<dbReference type="Proteomes" id="UP000030689">
    <property type="component" value="Unassembled WGS sequence"/>
</dbReference>
<dbReference type="SMART" id="SM00856">
    <property type="entry name" value="PMEI"/>
    <property type="match status" value="1"/>
</dbReference>
<sequence>MVAYLKKNVLLVFIVAILFLVVSSDARLSMMVTKTEIDSICTSKYINSSHCFEVLNSIPKIAKLDFPGLTKVLISYQSLAISKTLKQIKLLERNTTDWKTINLCGRLYEGALHDNDRSLGFLAAKDYDSFYYRISGVSINIATCNDELKTMKPIPQFLIMESTVIDNIVLMIERILECYITKETVKC</sequence>
<evidence type="ECO:0000256" key="3">
    <source>
        <dbReference type="ARBA" id="ARBA00038471"/>
    </source>
</evidence>
<gene>
    <name evidence="6" type="ORF">EUTSA_v10009973mg</name>
</gene>
<evidence type="ECO:0000256" key="4">
    <source>
        <dbReference type="SAM" id="SignalP"/>
    </source>
</evidence>
<dbReference type="PANTHER" id="PTHR36710">
    <property type="entry name" value="PECTINESTERASE INHIBITOR-LIKE"/>
    <property type="match status" value="1"/>
</dbReference>
<dbReference type="OMA" id="INSICTH"/>
<comment type="similarity">
    <text evidence="3">Belongs to the PMEI family.</text>
</comment>
<proteinExistence type="inferred from homology"/>
<dbReference type="InterPro" id="IPR052421">
    <property type="entry name" value="PCW_Enzyme_Inhibitor"/>
</dbReference>
<dbReference type="InterPro" id="IPR006501">
    <property type="entry name" value="Pectinesterase_inhib_dom"/>
</dbReference>
<dbReference type="CDD" id="cd15797">
    <property type="entry name" value="PMEI"/>
    <property type="match status" value="1"/>
</dbReference>
<evidence type="ECO:0000313" key="7">
    <source>
        <dbReference type="Proteomes" id="UP000030689"/>
    </source>
</evidence>
<protein>
    <recommendedName>
        <fullName evidence="5">Pectinesterase inhibitor domain-containing protein</fullName>
    </recommendedName>
</protein>